<dbReference type="GeneTree" id="ENSGT00940000159478"/>
<dbReference type="PANTHER" id="PTHR21463:SF0">
    <property type="entry name" value="ANGIOPOIETIN-LIKE PROTEIN 8"/>
    <property type="match status" value="1"/>
</dbReference>
<keyword evidence="1" id="KW-0175">Coiled coil</keyword>
<feature type="signal peptide" evidence="2">
    <location>
        <begin position="1"/>
        <end position="21"/>
    </location>
</feature>
<feature type="chain" id="PRO_5021484922" evidence="2">
    <location>
        <begin position="22"/>
        <end position="231"/>
    </location>
</feature>
<evidence type="ECO:0000256" key="2">
    <source>
        <dbReference type="SAM" id="SignalP"/>
    </source>
</evidence>
<evidence type="ECO:0000256" key="1">
    <source>
        <dbReference type="SAM" id="Coils"/>
    </source>
</evidence>
<dbReference type="InterPro" id="IPR026614">
    <property type="entry name" value="ANGPTL8"/>
</dbReference>
<dbReference type="GO" id="GO:0070328">
    <property type="term" value="P:triglyceride homeostasis"/>
    <property type="evidence" value="ECO:0007669"/>
    <property type="project" value="InterPro"/>
</dbReference>
<feature type="coiled-coil region" evidence="1">
    <location>
        <begin position="162"/>
        <end position="196"/>
    </location>
</feature>
<dbReference type="Ensembl" id="ENSHHUT00000068124.1">
    <property type="protein sequence ID" value="ENSHHUP00000065893.1"/>
    <property type="gene ID" value="ENSHHUG00000038878.1"/>
</dbReference>
<dbReference type="PANTHER" id="PTHR21463">
    <property type="entry name" value="ANGIOPOIETIN-LIKE PROTEIN 8"/>
    <property type="match status" value="1"/>
</dbReference>
<evidence type="ECO:0000313" key="4">
    <source>
        <dbReference type="Proteomes" id="UP000314982"/>
    </source>
</evidence>
<dbReference type="AlphaFoldDB" id="A0A4W5PUS3"/>
<sequence>MKPTLAFLLLLAAVLVHMGTSFSFGRDRAQYASWDDVNVVAHRLLQLGQGLKEHVEKTKSQMRDISIKLKACNGTVADLGRETKSLQEGGEALKTRAQELVVNMSAEVHATAEELRAERQRIHTRMDRLEERGDGMQQEQGLKLNNSSNTCSDDANFIQRLLEAQNKRIDYLVDRIRQQQEKLEKQNMHLQALQGEVKQRRVKFVVMRKHQEIAMKDYTKGVAALTGHSCK</sequence>
<keyword evidence="4" id="KW-1185">Reference proteome</keyword>
<protein>
    <submittedName>
        <fullName evidence="3">Uncharacterized protein</fullName>
    </submittedName>
</protein>
<name>A0A4W5PUS3_9TELE</name>
<evidence type="ECO:0000313" key="3">
    <source>
        <dbReference type="Ensembl" id="ENSHHUP00000065893.1"/>
    </source>
</evidence>
<accession>A0A4W5PUS3</accession>
<dbReference type="STRING" id="62062.ENSHHUP00000065893"/>
<reference evidence="3" key="3">
    <citation type="submission" date="2025-09" db="UniProtKB">
        <authorList>
            <consortium name="Ensembl"/>
        </authorList>
    </citation>
    <scope>IDENTIFICATION</scope>
</reference>
<keyword evidence="2" id="KW-0732">Signal</keyword>
<proteinExistence type="predicted"/>
<dbReference type="Proteomes" id="UP000314982">
    <property type="component" value="Unassembled WGS sequence"/>
</dbReference>
<organism evidence="3 4">
    <name type="scientific">Hucho hucho</name>
    <name type="common">huchen</name>
    <dbReference type="NCBI Taxonomy" id="62062"/>
    <lineage>
        <taxon>Eukaryota</taxon>
        <taxon>Metazoa</taxon>
        <taxon>Chordata</taxon>
        <taxon>Craniata</taxon>
        <taxon>Vertebrata</taxon>
        <taxon>Euteleostomi</taxon>
        <taxon>Actinopterygii</taxon>
        <taxon>Neopterygii</taxon>
        <taxon>Teleostei</taxon>
        <taxon>Protacanthopterygii</taxon>
        <taxon>Salmoniformes</taxon>
        <taxon>Salmonidae</taxon>
        <taxon>Salmoninae</taxon>
        <taxon>Hucho</taxon>
    </lineage>
</organism>
<dbReference type="GO" id="GO:0019216">
    <property type="term" value="P:regulation of lipid metabolic process"/>
    <property type="evidence" value="ECO:0007669"/>
    <property type="project" value="InterPro"/>
</dbReference>
<reference evidence="3" key="2">
    <citation type="submission" date="2025-08" db="UniProtKB">
        <authorList>
            <consortium name="Ensembl"/>
        </authorList>
    </citation>
    <scope>IDENTIFICATION</scope>
</reference>
<reference evidence="4" key="1">
    <citation type="submission" date="2018-06" db="EMBL/GenBank/DDBJ databases">
        <title>Genome assembly of Danube salmon.</title>
        <authorList>
            <person name="Macqueen D.J."/>
            <person name="Gundappa M.K."/>
        </authorList>
    </citation>
    <scope>NUCLEOTIDE SEQUENCE [LARGE SCALE GENOMIC DNA]</scope>
</reference>